<proteinExistence type="predicted"/>
<dbReference type="OrthoDB" id="677997at2759"/>
<gene>
    <name evidence="1" type="ORF">ZOSMA_331G00160</name>
</gene>
<organism evidence="1 2">
    <name type="scientific">Zostera marina</name>
    <name type="common">Eelgrass</name>
    <dbReference type="NCBI Taxonomy" id="29655"/>
    <lineage>
        <taxon>Eukaryota</taxon>
        <taxon>Viridiplantae</taxon>
        <taxon>Streptophyta</taxon>
        <taxon>Embryophyta</taxon>
        <taxon>Tracheophyta</taxon>
        <taxon>Spermatophyta</taxon>
        <taxon>Magnoliopsida</taxon>
        <taxon>Liliopsida</taxon>
        <taxon>Zosteraceae</taxon>
        <taxon>Zostera</taxon>
    </lineage>
</organism>
<dbReference type="OMA" id="NCDAPIT"/>
<evidence type="ECO:0000313" key="2">
    <source>
        <dbReference type="Proteomes" id="UP000036987"/>
    </source>
</evidence>
<dbReference type="PANTHER" id="PTHR34223:SF91">
    <property type="entry name" value="F-BOX DOMAIN-CONTAINING PROTEIN"/>
    <property type="match status" value="1"/>
</dbReference>
<dbReference type="EMBL" id="LFYR01001059">
    <property type="protein sequence ID" value="KMZ65189.1"/>
    <property type="molecule type" value="Genomic_DNA"/>
</dbReference>
<keyword evidence="2" id="KW-1185">Reference proteome</keyword>
<protein>
    <recommendedName>
        <fullName evidence="3">F-box domain-containing protein</fullName>
    </recommendedName>
</protein>
<evidence type="ECO:0000313" key="1">
    <source>
        <dbReference type="EMBL" id="KMZ65189.1"/>
    </source>
</evidence>
<dbReference type="InterPro" id="IPR053197">
    <property type="entry name" value="F-box_SCFL_complex_component"/>
</dbReference>
<name>A0A0K9P899_ZOSMR</name>
<accession>A0A0K9P899</accession>
<dbReference type="Proteomes" id="UP000036987">
    <property type="component" value="Unassembled WGS sequence"/>
</dbReference>
<comment type="caution">
    <text evidence="1">The sequence shown here is derived from an EMBL/GenBank/DDBJ whole genome shotgun (WGS) entry which is preliminary data.</text>
</comment>
<dbReference type="STRING" id="29655.A0A0K9P899"/>
<dbReference type="AlphaFoldDB" id="A0A0K9P899"/>
<sequence>MESIDKTVHMSKRRNASEDDISKVSLVPNKIILQMLSSLSIKERAQTSVLARRWKYTWLGVVNINIDPKDFVEEYLMKSTRYRQMKKFRKVIDQVMNCDSGINILGMVINTSMDGNTVNLWILRAMRRKSLTVEFISFKDLPIYSSLAELTLVDAYFEKDSDHVILPFAGFSSLEKLNIRNCDAPITMSIESPTLKSLSIKEAYNLVLLRVVAPEFSDLSFKRFVEDGVEYEHPKPLLVELICRKFSTAKLFLINSDTDLHI</sequence>
<evidence type="ECO:0008006" key="3">
    <source>
        <dbReference type="Google" id="ProtNLM"/>
    </source>
</evidence>
<reference evidence="2" key="1">
    <citation type="journal article" date="2016" name="Nature">
        <title>The genome of the seagrass Zostera marina reveals angiosperm adaptation to the sea.</title>
        <authorList>
            <person name="Olsen J.L."/>
            <person name="Rouze P."/>
            <person name="Verhelst B."/>
            <person name="Lin Y.-C."/>
            <person name="Bayer T."/>
            <person name="Collen J."/>
            <person name="Dattolo E."/>
            <person name="De Paoli E."/>
            <person name="Dittami S."/>
            <person name="Maumus F."/>
            <person name="Michel G."/>
            <person name="Kersting A."/>
            <person name="Lauritano C."/>
            <person name="Lohaus R."/>
            <person name="Toepel M."/>
            <person name="Tonon T."/>
            <person name="Vanneste K."/>
            <person name="Amirebrahimi M."/>
            <person name="Brakel J."/>
            <person name="Bostroem C."/>
            <person name="Chovatia M."/>
            <person name="Grimwood J."/>
            <person name="Jenkins J.W."/>
            <person name="Jueterbock A."/>
            <person name="Mraz A."/>
            <person name="Stam W.T."/>
            <person name="Tice H."/>
            <person name="Bornberg-Bauer E."/>
            <person name="Green P.J."/>
            <person name="Pearson G.A."/>
            <person name="Procaccini G."/>
            <person name="Duarte C.M."/>
            <person name="Schmutz J."/>
            <person name="Reusch T.B.H."/>
            <person name="Van de Peer Y."/>
        </authorList>
    </citation>
    <scope>NUCLEOTIDE SEQUENCE [LARGE SCALE GENOMIC DNA]</scope>
    <source>
        <strain evidence="2">cv. Finnish</strain>
    </source>
</reference>
<dbReference type="PANTHER" id="PTHR34223">
    <property type="entry name" value="OS11G0201299 PROTEIN"/>
    <property type="match status" value="1"/>
</dbReference>